<dbReference type="PANTHER" id="PTHR12899:SF3">
    <property type="entry name" value="LARGE RIBOSOMAL SUBUNIT PROTEIN UL18M"/>
    <property type="match status" value="1"/>
</dbReference>
<dbReference type="AlphaFoldDB" id="A0A3B0VSG2"/>
<accession>A0A3B0VSG2</accession>
<sequence>MAKTSPKLTARTKRVQRIRTRISGTADKPRMRVFRSNRHIYAQIIDDIKQTTLVAMSTLDKEFDGSEIKDKCDAAKKVGELIARRAKSAGINQVVFDRGGNLYHGRIKALSDGARAGGLDF</sequence>
<protein>
    <submittedName>
        <fullName evidence="6">LSU ribosomal protein L18p (L5e)</fullName>
    </submittedName>
</protein>
<name>A0A3B0VSG2_9ZZZZ</name>
<organism evidence="6">
    <name type="scientific">hydrothermal vent metagenome</name>
    <dbReference type="NCBI Taxonomy" id="652676"/>
    <lineage>
        <taxon>unclassified sequences</taxon>
        <taxon>metagenomes</taxon>
        <taxon>ecological metagenomes</taxon>
    </lineage>
</organism>
<dbReference type="PANTHER" id="PTHR12899">
    <property type="entry name" value="39S RIBOSOMAL PROTEIN L18, MITOCHONDRIAL"/>
    <property type="match status" value="1"/>
</dbReference>
<evidence type="ECO:0000256" key="5">
    <source>
        <dbReference type="ARBA" id="ARBA00023274"/>
    </source>
</evidence>
<dbReference type="NCBIfam" id="TIGR00060">
    <property type="entry name" value="L18_bact"/>
    <property type="match status" value="1"/>
</dbReference>
<keyword evidence="3" id="KW-0694">RNA-binding</keyword>
<dbReference type="FunFam" id="3.30.420.100:FF:000001">
    <property type="entry name" value="50S ribosomal protein L18"/>
    <property type="match status" value="1"/>
</dbReference>
<keyword evidence="2" id="KW-0699">rRNA-binding</keyword>
<proteinExistence type="inferred from homology"/>
<dbReference type="InterPro" id="IPR004389">
    <property type="entry name" value="Ribosomal_uL18_bac-type"/>
</dbReference>
<keyword evidence="4 6" id="KW-0689">Ribosomal protein</keyword>
<dbReference type="GO" id="GO:0008097">
    <property type="term" value="F:5S rRNA binding"/>
    <property type="evidence" value="ECO:0007669"/>
    <property type="project" value="TreeGrafter"/>
</dbReference>
<evidence type="ECO:0000256" key="4">
    <source>
        <dbReference type="ARBA" id="ARBA00022980"/>
    </source>
</evidence>
<dbReference type="HAMAP" id="MF_01337_B">
    <property type="entry name" value="Ribosomal_uL18_B"/>
    <property type="match status" value="1"/>
</dbReference>
<dbReference type="GO" id="GO:0003735">
    <property type="term" value="F:structural constituent of ribosome"/>
    <property type="evidence" value="ECO:0007669"/>
    <property type="project" value="InterPro"/>
</dbReference>
<dbReference type="CDD" id="cd00432">
    <property type="entry name" value="Ribosomal_L18_L5e"/>
    <property type="match status" value="1"/>
</dbReference>
<reference evidence="6" key="1">
    <citation type="submission" date="2018-06" db="EMBL/GenBank/DDBJ databases">
        <authorList>
            <person name="Zhirakovskaya E."/>
        </authorList>
    </citation>
    <scope>NUCLEOTIDE SEQUENCE</scope>
</reference>
<dbReference type="SUPFAM" id="SSF53137">
    <property type="entry name" value="Translational machinery components"/>
    <property type="match status" value="1"/>
</dbReference>
<evidence type="ECO:0000256" key="2">
    <source>
        <dbReference type="ARBA" id="ARBA00022730"/>
    </source>
</evidence>
<dbReference type="GO" id="GO:0022625">
    <property type="term" value="C:cytosolic large ribosomal subunit"/>
    <property type="evidence" value="ECO:0007669"/>
    <property type="project" value="TreeGrafter"/>
</dbReference>
<gene>
    <name evidence="6" type="ORF">MNBD_DELTA04-489</name>
</gene>
<keyword evidence="5" id="KW-0687">Ribonucleoprotein</keyword>
<comment type="similarity">
    <text evidence="1">Belongs to the universal ribosomal protein uL18 family.</text>
</comment>
<dbReference type="GO" id="GO:0006412">
    <property type="term" value="P:translation"/>
    <property type="evidence" value="ECO:0007669"/>
    <property type="project" value="InterPro"/>
</dbReference>
<dbReference type="Pfam" id="PF00861">
    <property type="entry name" value="Ribosomal_L18p"/>
    <property type="match status" value="1"/>
</dbReference>
<evidence type="ECO:0000256" key="1">
    <source>
        <dbReference type="ARBA" id="ARBA00007116"/>
    </source>
</evidence>
<evidence type="ECO:0000313" key="6">
    <source>
        <dbReference type="EMBL" id="VAW35206.1"/>
    </source>
</evidence>
<evidence type="ECO:0000256" key="3">
    <source>
        <dbReference type="ARBA" id="ARBA00022884"/>
    </source>
</evidence>
<dbReference type="Gene3D" id="3.30.420.100">
    <property type="match status" value="1"/>
</dbReference>
<dbReference type="InterPro" id="IPR057268">
    <property type="entry name" value="Ribosomal_L18"/>
</dbReference>
<dbReference type="EMBL" id="UOEY01000013">
    <property type="protein sequence ID" value="VAW35206.1"/>
    <property type="molecule type" value="Genomic_DNA"/>
</dbReference>
<dbReference type="InterPro" id="IPR005484">
    <property type="entry name" value="Ribosomal_uL18_bac/plant/anim"/>
</dbReference>